<name>A0A383R521_PAEAL</name>
<dbReference type="Pfam" id="PF06961">
    <property type="entry name" value="DUF1294"/>
    <property type="match status" value="1"/>
</dbReference>
<evidence type="ECO:0000313" key="3">
    <source>
        <dbReference type="EMBL" id="SYX81614.1"/>
    </source>
</evidence>
<evidence type="ECO:0000313" key="5">
    <source>
        <dbReference type="Proteomes" id="UP001527090"/>
    </source>
</evidence>
<evidence type="ECO:0000313" key="4">
    <source>
        <dbReference type="Proteomes" id="UP000304148"/>
    </source>
</evidence>
<sequence length="93" mass="10967">MKDWTWIVFIYLLIINVVGYQMMVVDKQRAQRHRRRIPERKLFLSAWLGGALGVLTAMYNKRHKTQHVTFTAGVPFILLVNIFVFGFILLRFG</sequence>
<gene>
    <name evidence="2" type="ORF">M5X04_08045</name>
    <name evidence="3" type="ORF">PBLR_10033</name>
</gene>
<evidence type="ECO:0000256" key="1">
    <source>
        <dbReference type="SAM" id="Phobius"/>
    </source>
</evidence>
<dbReference type="RefSeq" id="WP_021254994.1">
    <property type="nucleotide sequence ID" value="NZ_JAMDLY010000009.1"/>
</dbReference>
<dbReference type="PIRSF" id="PIRSF002599">
    <property type="entry name" value="Cold_shock_A"/>
    <property type="match status" value="1"/>
</dbReference>
<feature type="transmembrane region" description="Helical" evidence="1">
    <location>
        <begin position="72"/>
        <end position="90"/>
    </location>
</feature>
<dbReference type="EMBL" id="LS992241">
    <property type="protein sequence ID" value="SYX81614.1"/>
    <property type="molecule type" value="Genomic_DNA"/>
</dbReference>
<keyword evidence="1" id="KW-0472">Membrane</keyword>
<evidence type="ECO:0000313" key="2">
    <source>
        <dbReference type="EMBL" id="MCY9529283.1"/>
    </source>
</evidence>
<reference evidence="2 5" key="3">
    <citation type="submission" date="2022-05" db="EMBL/GenBank/DDBJ databases">
        <title>Genome Sequencing of Bee-Associated Microbes.</title>
        <authorList>
            <person name="Dunlap C."/>
        </authorList>
    </citation>
    <scope>NUCLEOTIDE SEQUENCE [LARGE SCALE GENOMIC DNA]</scope>
    <source>
        <strain evidence="2 5">NRRL NRS-750</strain>
    </source>
</reference>
<reference evidence="4" key="2">
    <citation type="submission" date="2018-08" db="EMBL/GenBank/DDBJ databases">
        <authorList>
            <person name="Chevrot R."/>
        </authorList>
    </citation>
    <scope>NUCLEOTIDE SEQUENCE [LARGE SCALE GENOMIC DNA]</scope>
</reference>
<keyword evidence="5" id="KW-1185">Reference proteome</keyword>
<dbReference type="Proteomes" id="UP000304148">
    <property type="component" value="Chromosome"/>
</dbReference>
<proteinExistence type="predicted"/>
<organism evidence="3 4">
    <name type="scientific">Paenibacillus alvei</name>
    <name type="common">Bacillus alvei</name>
    <dbReference type="NCBI Taxonomy" id="44250"/>
    <lineage>
        <taxon>Bacteria</taxon>
        <taxon>Bacillati</taxon>
        <taxon>Bacillota</taxon>
        <taxon>Bacilli</taxon>
        <taxon>Bacillales</taxon>
        <taxon>Paenibacillaceae</taxon>
        <taxon>Paenibacillus</taxon>
    </lineage>
</organism>
<dbReference type="InterPro" id="IPR012156">
    <property type="entry name" value="Cold_shock_CspA"/>
</dbReference>
<reference evidence="3" key="1">
    <citation type="submission" date="2018-08" db="EMBL/GenBank/DDBJ databases">
        <authorList>
            <person name="Ferrada E.E."/>
            <person name="Latorre B.A."/>
        </authorList>
    </citation>
    <scope>NUCLEOTIDE SEQUENCE</scope>
    <source>
        <strain evidence="3">Paenibacillus B-LR1</strain>
    </source>
</reference>
<feature type="transmembrane region" description="Helical" evidence="1">
    <location>
        <begin position="6"/>
        <end position="22"/>
    </location>
</feature>
<feature type="transmembrane region" description="Helical" evidence="1">
    <location>
        <begin position="42"/>
        <end position="60"/>
    </location>
</feature>
<protein>
    <submittedName>
        <fullName evidence="2">DUF1294 domain-containing protein</fullName>
    </submittedName>
</protein>
<keyword evidence="1" id="KW-1133">Transmembrane helix</keyword>
<dbReference type="GO" id="GO:0003676">
    <property type="term" value="F:nucleic acid binding"/>
    <property type="evidence" value="ECO:0007669"/>
    <property type="project" value="InterPro"/>
</dbReference>
<dbReference type="AlphaFoldDB" id="A0A383R521"/>
<keyword evidence="1" id="KW-0812">Transmembrane</keyword>
<dbReference type="Proteomes" id="UP001527090">
    <property type="component" value="Unassembled WGS sequence"/>
</dbReference>
<accession>A0A383R521</accession>
<dbReference type="EMBL" id="JAMDLY010000009">
    <property type="protein sequence ID" value="MCY9529283.1"/>
    <property type="molecule type" value="Genomic_DNA"/>
</dbReference>
<dbReference type="InterPro" id="IPR010718">
    <property type="entry name" value="DUF1294"/>
</dbReference>